<dbReference type="Gene3D" id="3.30.40.10">
    <property type="entry name" value="Zinc/RING finger domain, C3HC4 (zinc finger)"/>
    <property type="match status" value="1"/>
</dbReference>
<dbReference type="InterPro" id="IPR053051">
    <property type="entry name" value="HDAC_complex_subunit"/>
</dbReference>
<feature type="compositionally biased region" description="Acidic residues" evidence="5">
    <location>
        <begin position="81"/>
        <end position="96"/>
    </location>
</feature>
<feature type="compositionally biased region" description="Basic and acidic residues" evidence="5">
    <location>
        <begin position="55"/>
        <end position="69"/>
    </location>
</feature>
<keyword evidence="2 4" id="KW-0863">Zinc-finger</keyword>
<dbReference type="PANTHER" id="PTHR47793:SF1">
    <property type="entry name" value="HISTONE DEACETYLASE COMPLEX SUBUNIT CTI6"/>
    <property type="match status" value="1"/>
</dbReference>
<keyword evidence="1" id="KW-0479">Metal-binding</keyword>
<accession>A0A0C2WZH1</accession>
<evidence type="ECO:0000313" key="7">
    <source>
        <dbReference type="EMBL" id="KIM31458.1"/>
    </source>
</evidence>
<reference evidence="7 8" key="1">
    <citation type="submission" date="2014-04" db="EMBL/GenBank/DDBJ databases">
        <authorList>
            <consortium name="DOE Joint Genome Institute"/>
            <person name="Kuo A."/>
            <person name="Zuccaro A."/>
            <person name="Kohler A."/>
            <person name="Nagy L.G."/>
            <person name="Floudas D."/>
            <person name="Copeland A."/>
            <person name="Barry K.W."/>
            <person name="Cichocki N."/>
            <person name="Veneault-Fourrey C."/>
            <person name="LaButti K."/>
            <person name="Lindquist E.A."/>
            <person name="Lipzen A."/>
            <person name="Lundell T."/>
            <person name="Morin E."/>
            <person name="Murat C."/>
            <person name="Sun H."/>
            <person name="Tunlid A."/>
            <person name="Henrissat B."/>
            <person name="Grigoriev I.V."/>
            <person name="Hibbett D.S."/>
            <person name="Martin F."/>
            <person name="Nordberg H.P."/>
            <person name="Cantor M.N."/>
            <person name="Hua S.X."/>
        </authorList>
    </citation>
    <scope>NUCLEOTIDE SEQUENCE [LARGE SCALE GENOMIC DNA]</scope>
    <source>
        <strain evidence="7 8">MAFF 305830</strain>
    </source>
</reference>
<dbReference type="GO" id="GO:0070210">
    <property type="term" value="C:Rpd3L-Expanded complex"/>
    <property type="evidence" value="ECO:0007669"/>
    <property type="project" value="TreeGrafter"/>
</dbReference>
<feature type="region of interest" description="Disordered" evidence="5">
    <location>
        <begin position="162"/>
        <end position="199"/>
    </location>
</feature>
<feature type="compositionally biased region" description="Polar residues" evidence="5">
    <location>
        <begin position="171"/>
        <end position="182"/>
    </location>
</feature>
<gene>
    <name evidence="7" type="ORF">M408DRAFT_21492</name>
</gene>
<feature type="region of interest" description="Disordered" evidence="5">
    <location>
        <begin position="1"/>
        <end position="99"/>
    </location>
</feature>
<reference evidence="8" key="2">
    <citation type="submission" date="2015-01" db="EMBL/GenBank/DDBJ databases">
        <title>Evolutionary Origins and Diversification of the Mycorrhizal Mutualists.</title>
        <authorList>
            <consortium name="DOE Joint Genome Institute"/>
            <consortium name="Mycorrhizal Genomics Consortium"/>
            <person name="Kohler A."/>
            <person name="Kuo A."/>
            <person name="Nagy L.G."/>
            <person name="Floudas D."/>
            <person name="Copeland A."/>
            <person name="Barry K.W."/>
            <person name="Cichocki N."/>
            <person name="Veneault-Fourrey C."/>
            <person name="LaButti K."/>
            <person name="Lindquist E.A."/>
            <person name="Lipzen A."/>
            <person name="Lundell T."/>
            <person name="Morin E."/>
            <person name="Murat C."/>
            <person name="Riley R."/>
            <person name="Ohm R."/>
            <person name="Sun H."/>
            <person name="Tunlid A."/>
            <person name="Henrissat B."/>
            <person name="Grigoriev I.V."/>
            <person name="Hibbett D.S."/>
            <person name="Martin F."/>
        </authorList>
    </citation>
    <scope>NUCLEOTIDE SEQUENCE [LARGE SCALE GENOMIC DNA]</scope>
    <source>
        <strain evidence="8">MAFF 305830</strain>
    </source>
</reference>
<evidence type="ECO:0000256" key="3">
    <source>
        <dbReference type="ARBA" id="ARBA00022833"/>
    </source>
</evidence>
<feature type="compositionally biased region" description="Polar residues" evidence="5">
    <location>
        <begin position="21"/>
        <end position="45"/>
    </location>
</feature>
<evidence type="ECO:0000256" key="5">
    <source>
        <dbReference type="SAM" id="MobiDB-lite"/>
    </source>
</evidence>
<dbReference type="Proteomes" id="UP000054097">
    <property type="component" value="Unassembled WGS sequence"/>
</dbReference>
<dbReference type="InterPro" id="IPR001965">
    <property type="entry name" value="Znf_PHD"/>
</dbReference>
<dbReference type="PROSITE" id="PS01359">
    <property type="entry name" value="ZF_PHD_1"/>
    <property type="match status" value="1"/>
</dbReference>
<evidence type="ECO:0000256" key="4">
    <source>
        <dbReference type="PROSITE-ProRule" id="PRU00146"/>
    </source>
</evidence>
<keyword evidence="8" id="KW-1185">Reference proteome</keyword>
<feature type="domain" description="PHD-type" evidence="6">
    <location>
        <begin position="98"/>
        <end position="148"/>
    </location>
</feature>
<dbReference type="SUPFAM" id="SSF57903">
    <property type="entry name" value="FYVE/PHD zinc finger"/>
    <property type="match status" value="1"/>
</dbReference>
<protein>
    <recommendedName>
        <fullName evidence="6">PHD-type domain-containing protein</fullName>
    </recommendedName>
</protein>
<dbReference type="AlphaFoldDB" id="A0A0C2WZH1"/>
<dbReference type="InterPro" id="IPR019787">
    <property type="entry name" value="Znf_PHD-finger"/>
</dbReference>
<dbReference type="GO" id="GO:0061186">
    <property type="term" value="P:negative regulation of silent mating-type cassette heterochromatin formation"/>
    <property type="evidence" value="ECO:0007669"/>
    <property type="project" value="TreeGrafter"/>
</dbReference>
<dbReference type="CDD" id="cd15550">
    <property type="entry name" value="PHD_MLL5"/>
    <property type="match status" value="1"/>
</dbReference>
<sequence>MTTTSNSKENGRSHKSKRRSVSNAASPSDEQLNGNLNGTDPASTSSGGGARTTKRVRDGTEEPVEEKKPRSLKRGAKVIEESDMAVDGEGDGDEDGGDTRCVCGKGDSDEGGLMVMCETCKVWQHTQCMGIPDDNVPDHYWCEQCMPDLHTELLKRLAKLVQKRPRRRSSATRTMQKQLSSSPSPPAVTQKVLGKRRNTMNSRATTYEEEMAAAIQASKNEFPENEDEDEIPIVIVGPRKR</sequence>
<evidence type="ECO:0000256" key="2">
    <source>
        <dbReference type="ARBA" id="ARBA00022771"/>
    </source>
</evidence>
<feature type="region of interest" description="Disordered" evidence="5">
    <location>
        <begin position="218"/>
        <end position="241"/>
    </location>
</feature>
<dbReference type="STRING" id="933852.A0A0C2WZH1"/>
<dbReference type="InterPro" id="IPR013083">
    <property type="entry name" value="Znf_RING/FYVE/PHD"/>
</dbReference>
<evidence type="ECO:0000259" key="6">
    <source>
        <dbReference type="PROSITE" id="PS50016"/>
    </source>
</evidence>
<dbReference type="InterPro" id="IPR011011">
    <property type="entry name" value="Znf_FYVE_PHD"/>
</dbReference>
<dbReference type="GO" id="GO:0008270">
    <property type="term" value="F:zinc ion binding"/>
    <property type="evidence" value="ECO:0007669"/>
    <property type="project" value="UniProtKB-KW"/>
</dbReference>
<organism evidence="7 8">
    <name type="scientific">Serendipita vermifera MAFF 305830</name>
    <dbReference type="NCBI Taxonomy" id="933852"/>
    <lineage>
        <taxon>Eukaryota</taxon>
        <taxon>Fungi</taxon>
        <taxon>Dikarya</taxon>
        <taxon>Basidiomycota</taxon>
        <taxon>Agaricomycotina</taxon>
        <taxon>Agaricomycetes</taxon>
        <taxon>Sebacinales</taxon>
        <taxon>Serendipitaceae</taxon>
        <taxon>Serendipita</taxon>
    </lineage>
</organism>
<proteinExistence type="predicted"/>
<dbReference type="InterPro" id="IPR019786">
    <property type="entry name" value="Zinc_finger_PHD-type_CS"/>
</dbReference>
<dbReference type="Pfam" id="PF20826">
    <property type="entry name" value="PHD_5"/>
    <property type="match status" value="1"/>
</dbReference>
<dbReference type="GO" id="GO:0061188">
    <property type="term" value="P:negative regulation of rDNA heterochromatin formation"/>
    <property type="evidence" value="ECO:0007669"/>
    <property type="project" value="TreeGrafter"/>
</dbReference>
<dbReference type="EMBL" id="KN824282">
    <property type="protein sequence ID" value="KIM31458.1"/>
    <property type="molecule type" value="Genomic_DNA"/>
</dbReference>
<dbReference type="HOGENOM" id="CLU_1154098_0_0_1"/>
<evidence type="ECO:0000313" key="8">
    <source>
        <dbReference type="Proteomes" id="UP000054097"/>
    </source>
</evidence>
<dbReference type="PANTHER" id="PTHR47793">
    <property type="entry name" value="HISTONE DEACETYLASE COMPLEX SUBUNIT CTI6"/>
    <property type="match status" value="1"/>
</dbReference>
<dbReference type="GO" id="GO:0033698">
    <property type="term" value="C:Rpd3L complex"/>
    <property type="evidence" value="ECO:0007669"/>
    <property type="project" value="TreeGrafter"/>
</dbReference>
<feature type="non-terminal residue" evidence="7">
    <location>
        <position position="241"/>
    </location>
</feature>
<dbReference type="PROSITE" id="PS50016">
    <property type="entry name" value="ZF_PHD_2"/>
    <property type="match status" value="1"/>
</dbReference>
<keyword evidence="3" id="KW-0862">Zinc</keyword>
<evidence type="ECO:0000256" key="1">
    <source>
        <dbReference type="ARBA" id="ARBA00022723"/>
    </source>
</evidence>
<name>A0A0C2WZH1_SERVB</name>
<dbReference type="OrthoDB" id="79252at2759"/>
<dbReference type="SMART" id="SM00249">
    <property type="entry name" value="PHD"/>
    <property type="match status" value="1"/>
</dbReference>